<dbReference type="FunFam" id="1.10.287.950:FF:000001">
    <property type="entry name" value="Methyl-accepting chemotaxis sensory transducer"/>
    <property type="match status" value="1"/>
</dbReference>
<feature type="domain" description="HAMP" evidence="9">
    <location>
        <begin position="599"/>
        <end position="651"/>
    </location>
</feature>
<dbReference type="PROSITE" id="PS50885">
    <property type="entry name" value="HAMP"/>
    <property type="match status" value="2"/>
</dbReference>
<keyword evidence="6" id="KW-1133">Transmembrane helix</keyword>
<dbReference type="InterPro" id="IPR004089">
    <property type="entry name" value="MCPsignal_dom"/>
</dbReference>
<organism evidence="10 11">
    <name type="scientific">Gemmata obscuriglobus</name>
    <dbReference type="NCBI Taxonomy" id="114"/>
    <lineage>
        <taxon>Bacteria</taxon>
        <taxon>Pseudomonadati</taxon>
        <taxon>Planctomycetota</taxon>
        <taxon>Planctomycetia</taxon>
        <taxon>Gemmatales</taxon>
        <taxon>Gemmataceae</taxon>
        <taxon>Gemmata</taxon>
    </lineage>
</organism>
<evidence type="ECO:0000256" key="1">
    <source>
        <dbReference type="ARBA" id="ARBA00004370"/>
    </source>
</evidence>
<feature type="domain" description="Methyl-accepting transducer" evidence="7">
    <location>
        <begin position="656"/>
        <end position="885"/>
    </location>
</feature>
<evidence type="ECO:0000256" key="4">
    <source>
        <dbReference type="PROSITE-ProRule" id="PRU00284"/>
    </source>
</evidence>
<evidence type="ECO:0000256" key="6">
    <source>
        <dbReference type="SAM" id="Phobius"/>
    </source>
</evidence>
<evidence type="ECO:0000259" key="9">
    <source>
        <dbReference type="PROSITE" id="PS50885"/>
    </source>
</evidence>
<dbReference type="Gene3D" id="6.10.340.10">
    <property type="match status" value="1"/>
</dbReference>
<feature type="compositionally biased region" description="Basic residues" evidence="5">
    <location>
        <begin position="923"/>
        <end position="932"/>
    </location>
</feature>
<dbReference type="SMART" id="SM00304">
    <property type="entry name" value="HAMP"/>
    <property type="match status" value="2"/>
</dbReference>
<protein>
    <submittedName>
        <fullName evidence="10">HAMP domain-containing protein</fullName>
    </submittedName>
</protein>
<dbReference type="EMBL" id="CP025958">
    <property type="protein sequence ID" value="AWM41078.1"/>
    <property type="molecule type" value="Genomic_DNA"/>
</dbReference>
<evidence type="ECO:0000313" key="10">
    <source>
        <dbReference type="EMBL" id="AWM41078.1"/>
    </source>
</evidence>
<accession>A0A2Z3H5S0</accession>
<keyword evidence="2" id="KW-0488">Methylation</keyword>
<keyword evidence="6" id="KW-0472">Membrane</keyword>
<dbReference type="GO" id="GO:0006935">
    <property type="term" value="P:chemotaxis"/>
    <property type="evidence" value="ECO:0007669"/>
    <property type="project" value="UniProtKB-KW"/>
</dbReference>
<evidence type="ECO:0000256" key="5">
    <source>
        <dbReference type="SAM" id="MobiDB-lite"/>
    </source>
</evidence>
<feature type="domain" description="HAMP" evidence="9">
    <location>
        <begin position="413"/>
        <end position="465"/>
    </location>
</feature>
<sequence>MLNPREWSIPATVARTPGWFCTRAESTCRMDQTPPGEKTVAEMMIRSGRVGTYPPLRRAGVGRPHPPRTRHPNGRRRRIGRAPAYEMPVRVSLGAAQKFTRCQTIRVMRRHSKSPTCGLKRENACQVFSAFRSVLRLSPAALLVVRMLGLLAGDVPAGRIEVGVPPARLRRGSDETTRHAPLLLDAKGPEAPPMSSSHRGMLNSISISHLLVGGLLLLAAICLVEGVCGLTVASDINKSQESSNNDLIPSICALTDARGKGVNNVQRTERTLIMATRSKNEPVQRQARQDLERAWKDLQTAMTWYESLPMTDRERQLWGDFRTGLEEFRRHYSATLDALGAGDVDRAEALCLDPAPGVRLNNSLNELIDVHYGAAKEHTVRAREQYQAARSQLLTAAAVAVLVALGMAAFFHHQIVPPLAANVRVLRAVAAGDYSQRAPVTGGNEFGQMAAALNAACDTLHANMTRMAQLGALVEQSPLNVLFADRDCTIRYANRATVQTLRRLEQYLPVKADEMVGKSIDIFHKRPEHQRRLLADPSTVPPKTLIQVGPETLELCVSPVFDQDRTHLGTMVSWSIVTERLALEKQVRDNAEREHAAAAELEHKMSSIMAVVSALADGNFTSSVPDLGTDDVGRMAQELNKAIVSVRTALEGVREVAEQLADASGQLSAASEEISTGAQEQASSLEETASTLQEITSTVRQSADSAQQARQLASGSKEVAEKGGSVVSSAVDAMGEINESSKKIAEIITTIDEIAFQTNLLALNAAVEAARAGEQGRGFAVVATEVRNLAQRSATAAKEIKSLINDSVKKVDAGTELVNKSGDTLAEIVTSVKRVTDIVTEIASASREQSTGIEQVNKAVAQMDTVTQRNASQTEEMSATAQTLTDQAGQLQDLVSRFTLDGAPGAGRPSAPAARSRTAPARKNGRPAVHRR</sequence>
<dbReference type="AlphaFoldDB" id="A0A2Z3H5S0"/>
<dbReference type="Gene3D" id="1.10.287.950">
    <property type="entry name" value="Methyl-accepting chemotaxis protein"/>
    <property type="match status" value="1"/>
</dbReference>
<reference evidence="10 11" key="1">
    <citation type="submission" date="2018-01" db="EMBL/GenBank/DDBJ databases">
        <title>G. obscuriglobus.</title>
        <authorList>
            <person name="Franke J."/>
            <person name="Blomberg W."/>
            <person name="Selmecki A."/>
        </authorList>
    </citation>
    <scope>NUCLEOTIDE SEQUENCE [LARGE SCALE GENOMIC DNA]</scope>
    <source>
        <strain evidence="10 11">DSM 5831</strain>
    </source>
</reference>
<feature type="region of interest" description="Disordered" evidence="5">
    <location>
        <begin position="899"/>
        <end position="932"/>
    </location>
</feature>
<proteinExistence type="inferred from homology"/>
<dbReference type="InterPro" id="IPR004090">
    <property type="entry name" value="Chemotax_Me-accpt_rcpt"/>
</dbReference>
<dbReference type="KEGG" id="gog:C1280_31555"/>
<dbReference type="SMART" id="SM00283">
    <property type="entry name" value="MA"/>
    <property type="match status" value="1"/>
</dbReference>
<dbReference type="OrthoDB" id="221239at2"/>
<dbReference type="Proteomes" id="UP000245802">
    <property type="component" value="Chromosome"/>
</dbReference>
<feature type="region of interest" description="Disordered" evidence="5">
    <location>
        <begin position="52"/>
        <end position="77"/>
    </location>
</feature>
<dbReference type="PROSITE" id="PS50111">
    <property type="entry name" value="CHEMOTAXIS_TRANSDUC_2"/>
    <property type="match status" value="1"/>
</dbReference>
<feature type="domain" description="T-SNARE coiled-coil homology" evidence="8">
    <location>
        <begin position="815"/>
        <end position="877"/>
    </location>
</feature>
<keyword evidence="6" id="KW-0812">Transmembrane</keyword>
<comment type="subcellular location">
    <subcellularLocation>
        <location evidence="1">Membrane</location>
    </subcellularLocation>
</comment>
<dbReference type="Gene3D" id="3.30.450.20">
    <property type="entry name" value="PAS domain"/>
    <property type="match status" value="1"/>
</dbReference>
<name>A0A2Z3H5S0_9BACT</name>
<dbReference type="InterPro" id="IPR024478">
    <property type="entry name" value="HlyB_4HB_MCP"/>
</dbReference>
<evidence type="ECO:0000259" key="8">
    <source>
        <dbReference type="PROSITE" id="PS50192"/>
    </source>
</evidence>
<feature type="compositionally biased region" description="Basic residues" evidence="5">
    <location>
        <begin position="65"/>
        <end position="77"/>
    </location>
</feature>
<feature type="transmembrane region" description="Helical" evidence="6">
    <location>
        <begin position="393"/>
        <end position="411"/>
    </location>
</feature>
<keyword evidence="11" id="KW-1185">Reference proteome</keyword>
<evidence type="ECO:0000256" key="2">
    <source>
        <dbReference type="ARBA" id="ARBA00022481"/>
    </source>
</evidence>
<feature type="transmembrane region" description="Helical" evidence="6">
    <location>
        <begin position="210"/>
        <end position="233"/>
    </location>
</feature>
<gene>
    <name evidence="10" type="ORF">C1280_31555</name>
</gene>
<dbReference type="InterPro" id="IPR000727">
    <property type="entry name" value="T_SNARE_dom"/>
</dbReference>
<dbReference type="GO" id="GO:0016020">
    <property type="term" value="C:membrane"/>
    <property type="evidence" value="ECO:0007669"/>
    <property type="project" value="UniProtKB-SubCell"/>
</dbReference>
<evidence type="ECO:0000256" key="3">
    <source>
        <dbReference type="ARBA" id="ARBA00029447"/>
    </source>
</evidence>
<dbReference type="Pfam" id="PF12729">
    <property type="entry name" value="4HB_MCP_1"/>
    <property type="match status" value="1"/>
</dbReference>
<dbReference type="CDD" id="cd06225">
    <property type="entry name" value="HAMP"/>
    <property type="match status" value="1"/>
</dbReference>
<dbReference type="GO" id="GO:0007165">
    <property type="term" value="P:signal transduction"/>
    <property type="evidence" value="ECO:0007669"/>
    <property type="project" value="UniProtKB-KW"/>
</dbReference>
<dbReference type="PANTHER" id="PTHR43531:SF14">
    <property type="entry name" value="METHYL-ACCEPTING CHEMOTAXIS PROTEIN I-RELATED"/>
    <property type="match status" value="1"/>
</dbReference>
<dbReference type="PROSITE" id="PS50192">
    <property type="entry name" value="T_SNARE"/>
    <property type="match status" value="1"/>
</dbReference>
<dbReference type="Pfam" id="PF00672">
    <property type="entry name" value="HAMP"/>
    <property type="match status" value="2"/>
</dbReference>
<dbReference type="Pfam" id="PF00015">
    <property type="entry name" value="MCPsignal"/>
    <property type="match status" value="1"/>
</dbReference>
<dbReference type="InterPro" id="IPR003660">
    <property type="entry name" value="HAMP_dom"/>
</dbReference>
<dbReference type="PRINTS" id="PR00260">
    <property type="entry name" value="CHEMTRNSDUCR"/>
</dbReference>
<dbReference type="CDD" id="cd11386">
    <property type="entry name" value="MCP_signal"/>
    <property type="match status" value="1"/>
</dbReference>
<comment type="similarity">
    <text evidence="3">Belongs to the methyl-accepting chemotaxis (MCP) protein family.</text>
</comment>
<evidence type="ECO:0000259" key="7">
    <source>
        <dbReference type="PROSITE" id="PS50111"/>
    </source>
</evidence>
<dbReference type="SUPFAM" id="SSF158472">
    <property type="entry name" value="HAMP domain-like"/>
    <property type="match status" value="1"/>
</dbReference>
<evidence type="ECO:0000313" key="11">
    <source>
        <dbReference type="Proteomes" id="UP000245802"/>
    </source>
</evidence>
<dbReference type="GO" id="GO:0004888">
    <property type="term" value="F:transmembrane signaling receptor activity"/>
    <property type="evidence" value="ECO:0007669"/>
    <property type="project" value="InterPro"/>
</dbReference>
<dbReference type="SUPFAM" id="SSF58104">
    <property type="entry name" value="Methyl-accepting chemotaxis protein (MCP) signaling domain"/>
    <property type="match status" value="1"/>
</dbReference>
<dbReference type="PANTHER" id="PTHR43531">
    <property type="entry name" value="PROTEIN ICFG"/>
    <property type="match status" value="1"/>
</dbReference>
<dbReference type="InterPro" id="IPR051310">
    <property type="entry name" value="MCP_chemotaxis"/>
</dbReference>
<feature type="compositionally biased region" description="Low complexity" evidence="5">
    <location>
        <begin position="902"/>
        <end position="922"/>
    </location>
</feature>
<keyword evidence="4" id="KW-0807">Transducer</keyword>